<reference evidence="2 3" key="1">
    <citation type="submission" date="2024-03" db="EMBL/GenBank/DDBJ databases">
        <authorList>
            <consortium name="ELIXIR-Norway"/>
            <consortium name="Elixir Norway"/>
        </authorList>
    </citation>
    <scope>NUCLEOTIDE SEQUENCE [LARGE SCALE GENOMIC DNA]</scope>
</reference>
<gene>
    <name evidence="2" type="ORF">CSSPJE1EN2_LOCUS1664</name>
</gene>
<proteinExistence type="predicted"/>
<accession>A0ABP1A806</accession>
<dbReference type="Proteomes" id="UP001497522">
    <property type="component" value="Chromosome 1"/>
</dbReference>
<dbReference type="InterPro" id="IPR046960">
    <property type="entry name" value="PPR_At4g14850-like_plant"/>
</dbReference>
<dbReference type="PANTHER" id="PTHR47926">
    <property type="entry name" value="PENTATRICOPEPTIDE REPEAT-CONTAINING PROTEIN"/>
    <property type="match status" value="1"/>
</dbReference>
<evidence type="ECO:0000313" key="3">
    <source>
        <dbReference type="Proteomes" id="UP001497522"/>
    </source>
</evidence>
<sequence length="164" mass="17939">MAAMAAGTVQLSMTKGTGTISTNATRSVVAVEEGRRVHDQIIQSALESVVFLGNSLHDMYAKCGSIEDARKVFHKMQSQDVVTWTAILGGFAIHGHGYVLLSSIYSAADSRNLCENVEQQRKQRGVKKLLGHSQIEVSHEVRTMNAVDNEYHPCRTAEIVRALA</sequence>
<organism evidence="2 3">
    <name type="scientific">Sphagnum jensenii</name>
    <dbReference type="NCBI Taxonomy" id="128206"/>
    <lineage>
        <taxon>Eukaryota</taxon>
        <taxon>Viridiplantae</taxon>
        <taxon>Streptophyta</taxon>
        <taxon>Embryophyta</taxon>
        <taxon>Bryophyta</taxon>
        <taxon>Sphagnophytina</taxon>
        <taxon>Sphagnopsida</taxon>
        <taxon>Sphagnales</taxon>
        <taxon>Sphagnaceae</taxon>
        <taxon>Sphagnum</taxon>
    </lineage>
</organism>
<dbReference type="Pfam" id="PF01535">
    <property type="entry name" value="PPR"/>
    <property type="match status" value="1"/>
</dbReference>
<evidence type="ECO:0000313" key="2">
    <source>
        <dbReference type="EMBL" id="CAK9858669.1"/>
    </source>
</evidence>
<dbReference type="NCBIfam" id="TIGR00756">
    <property type="entry name" value="PPR"/>
    <property type="match status" value="1"/>
</dbReference>
<name>A0ABP1A806_9BRYO</name>
<keyword evidence="3" id="KW-1185">Reference proteome</keyword>
<dbReference type="InterPro" id="IPR011990">
    <property type="entry name" value="TPR-like_helical_dom_sf"/>
</dbReference>
<dbReference type="Gene3D" id="1.25.40.10">
    <property type="entry name" value="Tetratricopeptide repeat domain"/>
    <property type="match status" value="1"/>
</dbReference>
<protein>
    <recommendedName>
        <fullName evidence="4">Pentatricopeptide repeat-containing protein</fullName>
    </recommendedName>
</protein>
<keyword evidence="1" id="KW-0677">Repeat</keyword>
<dbReference type="InterPro" id="IPR002885">
    <property type="entry name" value="PPR_rpt"/>
</dbReference>
<evidence type="ECO:0008006" key="4">
    <source>
        <dbReference type="Google" id="ProtNLM"/>
    </source>
</evidence>
<dbReference type="EMBL" id="OZ023702">
    <property type="protein sequence ID" value="CAK9858669.1"/>
    <property type="molecule type" value="Genomic_DNA"/>
</dbReference>
<evidence type="ECO:0000256" key="1">
    <source>
        <dbReference type="ARBA" id="ARBA00022737"/>
    </source>
</evidence>